<accession>A0A6V8SBW4</accession>
<dbReference type="Proteomes" id="UP000580568">
    <property type="component" value="Unassembled WGS sequence"/>
</dbReference>
<evidence type="ECO:0000256" key="2">
    <source>
        <dbReference type="ARBA" id="ARBA00023002"/>
    </source>
</evidence>
<comment type="similarity">
    <text evidence="1 3">Belongs to the short-chain dehydrogenases/reductases (SDR) family.</text>
</comment>
<keyword evidence="2" id="KW-0560">Oxidoreductase</keyword>
<dbReference type="AlphaFoldDB" id="A0A6V8SBW4"/>
<dbReference type="SUPFAM" id="SSF51735">
    <property type="entry name" value="NAD(P)-binding Rossmann-fold domains"/>
    <property type="match status" value="1"/>
</dbReference>
<organism evidence="4 5">
    <name type="scientific">Clostridium fungisolvens</name>
    <dbReference type="NCBI Taxonomy" id="1604897"/>
    <lineage>
        <taxon>Bacteria</taxon>
        <taxon>Bacillati</taxon>
        <taxon>Bacillota</taxon>
        <taxon>Clostridia</taxon>
        <taxon>Eubacteriales</taxon>
        <taxon>Clostridiaceae</taxon>
        <taxon>Clostridium</taxon>
    </lineage>
</organism>
<dbReference type="Pfam" id="PF00106">
    <property type="entry name" value="adh_short"/>
    <property type="match status" value="1"/>
</dbReference>
<evidence type="ECO:0000313" key="4">
    <source>
        <dbReference type="EMBL" id="GFP74734.1"/>
    </source>
</evidence>
<dbReference type="CDD" id="cd05233">
    <property type="entry name" value="SDR_c"/>
    <property type="match status" value="1"/>
</dbReference>
<dbReference type="PRINTS" id="PR00080">
    <property type="entry name" value="SDRFAMILY"/>
</dbReference>
<reference evidence="4 5" key="1">
    <citation type="submission" date="2020-07" db="EMBL/GenBank/DDBJ databases">
        <title>A new beta-1,3-glucan-decomposing anaerobic bacterium isolated from anoxic soil subjected to biological soil disinfestation.</title>
        <authorList>
            <person name="Ueki A."/>
            <person name="Tonouchi A."/>
        </authorList>
    </citation>
    <scope>NUCLEOTIDE SEQUENCE [LARGE SCALE GENOMIC DNA]</scope>
    <source>
        <strain evidence="4 5">TW1</strain>
    </source>
</reference>
<dbReference type="GO" id="GO:0016491">
    <property type="term" value="F:oxidoreductase activity"/>
    <property type="evidence" value="ECO:0007669"/>
    <property type="project" value="UniProtKB-KW"/>
</dbReference>
<dbReference type="EMBL" id="BLZR01000001">
    <property type="protein sequence ID" value="GFP74734.1"/>
    <property type="molecule type" value="Genomic_DNA"/>
</dbReference>
<protein>
    <submittedName>
        <fullName evidence="4">Oxidoreductase SadH</fullName>
    </submittedName>
</protein>
<dbReference type="PANTHER" id="PTHR44196">
    <property type="entry name" value="DEHYDROGENASE/REDUCTASE SDR FAMILY MEMBER 7B"/>
    <property type="match status" value="1"/>
</dbReference>
<keyword evidence="5" id="KW-1185">Reference proteome</keyword>
<comment type="caution">
    <text evidence="4">The sequence shown here is derived from an EMBL/GenBank/DDBJ whole genome shotgun (WGS) entry which is preliminary data.</text>
</comment>
<evidence type="ECO:0000256" key="1">
    <source>
        <dbReference type="ARBA" id="ARBA00006484"/>
    </source>
</evidence>
<dbReference type="Gene3D" id="3.40.50.720">
    <property type="entry name" value="NAD(P)-binding Rossmann-like Domain"/>
    <property type="match status" value="1"/>
</dbReference>
<evidence type="ECO:0000313" key="5">
    <source>
        <dbReference type="Proteomes" id="UP000580568"/>
    </source>
</evidence>
<gene>
    <name evidence="4" type="ORF">bsdtw1_00789</name>
</gene>
<dbReference type="RefSeq" id="WP_183276281.1">
    <property type="nucleotide sequence ID" value="NZ_BLZR01000001.1"/>
</dbReference>
<dbReference type="InterPro" id="IPR002347">
    <property type="entry name" value="SDR_fam"/>
</dbReference>
<dbReference type="PRINTS" id="PR00081">
    <property type="entry name" value="GDHRDH"/>
</dbReference>
<sequence>MRVLNKNIVVTGGGNGVGRELVLNLLSRGATVIAVDINQAGLQETFRISGDNERLLTRIVDITDKKAVSYFAEDIILKLGNIDGVINNAGIIQPFIQLKDLKLEQIDKVMSVNFYGTLYMTKAFLNHLLTRPEGHIVNIASMGGFLPVPGQSSYGSSKAAVKLMTEGLYSELLDTNVHVTLVFPGAMATDIKKNSKLTDKGVTEEEKNSKMLLKPDTAAELIIKGMEKNKYRFCIGKDAKAMNFLYSMNPGFATRFIKRVMGTKEH</sequence>
<name>A0A6V8SBW4_9CLOT</name>
<proteinExistence type="inferred from homology"/>
<dbReference type="InterPro" id="IPR036291">
    <property type="entry name" value="NAD(P)-bd_dom_sf"/>
</dbReference>
<dbReference type="GO" id="GO:0016020">
    <property type="term" value="C:membrane"/>
    <property type="evidence" value="ECO:0007669"/>
    <property type="project" value="TreeGrafter"/>
</dbReference>
<evidence type="ECO:0000256" key="3">
    <source>
        <dbReference type="RuleBase" id="RU000363"/>
    </source>
</evidence>
<dbReference type="PANTHER" id="PTHR44196:SF1">
    <property type="entry name" value="DEHYDROGENASE_REDUCTASE SDR FAMILY MEMBER 7B"/>
    <property type="match status" value="1"/>
</dbReference>